<dbReference type="InterPro" id="IPR017946">
    <property type="entry name" value="PLC-like_Pdiesterase_TIM-brl"/>
</dbReference>
<protein>
    <recommendedName>
        <fullName evidence="1">Phosphatidylinositol-specific phospholipase C X domain-containing protein</fullName>
    </recommendedName>
</protein>
<dbReference type="Proteomes" id="UP001591681">
    <property type="component" value="Unassembled WGS sequence"/>
</dbReference>
<dbReference type="PANTHER" id="PTHR13593">
    <property type="match status" value="1"/>
</dbReference>
<dbReference type="InterPro" id="IPR042158">
    <property type="entry name" value="PLCXD1/2/3"/>
</dbReference>
<dbReference type="Pfam" id="PF26146">
    <property type="entry name" value="PI-PLC_X"/>
    <property type="match status" value="1"/>
</dbReference>
<reference evidence="2 3" key="1">
    <citation type="submission" date="2024-09" db="EMBL/GenBank/DDBJ databases">
        <title>A chromosome-level genome assembly of Gray's grenadier anchovy, Coilia grayii.</title>
        <authorList>
            <person name="Fu Z."/>
        </authorList>
    </citation>
    <scope>NUCLEOTIDE SEQUENCE [LARGE SCALE GENOMIC DNA]</scope>
    <source>
        <strain evidence="2">G4</strain>
        <tissue evidence="2">Muscle</tissue>
    </source>
</reference>
<dbReference type="Gene3D" id="3.20.20.190">
    <property type="entry name" value="Phosphatidylinositol (PI) phosphodiesterase"/>
    <property type="match status" value="1"/>
</dbReference>
<organism evidence="2 3">
    <name type="scientific">Coilia grayii</name>
    <name type="common">Gray's grenadier anchovy</name>
    <dbReference type="NCBI Taxonomy" id="363190"/>
    <lineage>
        <taxon>Eukaryota</taxon>
        <taxon>Metazoa</taxon>
        <taxon>Chordata</taxon>
        <taxon>Craniata</taxon>
        <taxon>Vertebrata</taxon>
        <taxon>Euteleostomi</taxon>
        <taxon>Actinopterygii</taxon>
        <taxon>Neopterygii</taxon>
        <taxon>Teleostei</taxon>
        <taxon>Clupei</taxon>
        <taxon>Clupeiformes</taxon>
        <taxon>Clupeoidei</taxon>
        <taxon>Engraulidae</taxon>
        <taxon>Coilinae</taxon>
        <taxon>Coilia</taxon>
    </lineage>
</organism>
<evidence type="ECO:0000313" key="2">
    <source>
        <dbReference type="EMBL" id="KAL2088196.1"/>
    </source>
</evidence>
<dbReference type="PROSITE" id="PS50007">
    <property type="entry name" value="PIPLC_X_DOMAIN"/>
    <property type="match status" value="1"/>
</dbReference>
<evidence type="ECO:0000313" key="3">
    <source>
        <dbReference type="Proteomes" id="UP001591681"/>
    </source>
</evidence>
<dbReference type="AlphaFoldDB" id="A0ABD1JM06"/>
<dbReference type="SMART" id="SM00148">
    <property type="entry name" value="PLCXc"/>
    <property type="match status" value="1"/>
</dbReference>
<keyword evidence="3" id="KW-1185">Reference proteome</keyword>
<gene>
    <name evidence="2" type="ORF">ACEWY4_017024</name>
</gene>
<sequence>MDKLQRMSSWMSQLRPECTSVPLWDLAIPGSHDSMTYCLDTNGPLEPNAPKWLKKLEIIFRHFIKRWATTQDLTISEQLSAGVRYFDMRIACKPKDGQRPLYFAHALYTTVTVEDTFKEVAEWLAKHPKEVIILSCKTFDGMNDDDHEKFIAQLKRIFSAKLCPKTDNPTLQDCWKSKYQVIFSYADKKYASNDLDLWTEIDYWWSTKDRTTAEKVLDYLDTRLKNKGRDVDKFFVAGLNLTENEKYVLEHPYSSMRKMTYGAYPQLLDWVSQQHCGSAKTCINIIAADFVDPEFVQLVIDLNIKK</sequence>
<accession>A0ABD1JM06</accession>
<dbReference type="EMBL" id="JBHFQA010000014">
    <property type="protein sequence ID" value="KAL2088196.1"/>
    <property type="molecule type" value="Genomic_DNA"/>
</dbReference>
<proteinExistence type="predicted"/>
<dbReference type="InterPro" id="IPR000909">
    <property type="entry name" value="PLipase_C_PInositol-sp_X_dom"/>
</dbReference>
<name>A0ABD1JM06_9TELE</name>
<dbReference type="PANTHER" id="PTHR13593:SF24">
    <property type="entry name" value="PI-PLC X DOMAIN-CONTAINING PROTEIN 1"/>
    <property type="match status" value="1"/>
</dbReference>
<evidence type="ECO:0000259" key="1">
    <source>
        <dbReference type="SMART" id="SM00148"/>
    </source>
</evidence>
<dbReference type="SUPFAM" id="SSF51695">
    <property type="entry name" value="PLC-like phosphodiesterases"/>
    <property type="match status" value="1"/>
</dbReference>
<dbReference type="InterPro" id="IPR051057">
    <property type="entry name" value="PI-PLC_domain"/>
</dbReference>
<comment type="caution">
    <text evidence="2">The sequence shown here is derived from an EMBL/GenBank/DDBJ whole genome shotgun (WGS) entry which is preliminary data.</text>
</comment>
<feature type="domain" description="Phosphatidylinositol-specific phospholipase C X" evidence="1">
    <location>
        <begin position="17"/>
        <end position="186"/>
    </location>
</feature>
<dbReference type="CDD" id="cd08616">
    <property type="entry name" value="PI-PLCXD1c"/>
    <property type="match status" value="1"/>
</dbReference>